<keyword evidence="2 3" id="KW-0961">Cell wall biogenesis/degradation</keyword>
<dbReference type="GO" id="GO:0008932">
    <property type="term" value="F:lytic endotransglycosylase activity"/>
    <property type="evidence" value="ECO:0007669"/>
    <property type="project" value="UniProtKB-UniRule"/>
</dbReference>
<dbReference type="InterPro" id="IPR034718">
    <property type="entry name" value="RlpA"/>
</dbReference>
<evidence type="ECO:0000259" key="5">
    <source>
        <dbReference type="Pfam" id="PF03330"/>
    </source>
</evidence>
<organism evidence="6 7">
    <name type="scientific">Mesorhizobium denitrificans</name>
    <dbReference type="NCBI Taxonomy" id="2294114"/>
    <lineage>
        <taxon>Bacteria</taxon>
        <taxon>Pseudomonadati</taxon>
        <taxon>Pseudomonadota</taxon>
        <taxon>Alphaproteobacteria</taxon>
        <taxon>Hyphomicrobiales</taxon>
        <taxon>Phyllobacteriaceae</taxon>
        <taxon>Mesorhizobium</taxon>
    </lineage>
</organism>
<dbReference type="SUPFAM" id="SSF50685">
    <property type="entry name" value="Barwin-like endoglucanases"/>
    <property type="match status" value="1"/>
</dbReference>
<dbReference type="InterPro" id="IPR036908">
    <property type="entry name" value="RlpA-like_sf"/>
</dbReference>
<evidence type="ECO:0000256" key="3">
    <source>
        <dbReference type="HAMAP-Rule" id="MF_02071"/>
    </source>
</evidence>
<dbReference type="GO" id="GO:0071555">
    <property type="term" value="P:cell wall organization"/>
    <property type="evidence" value="ECO:0007669"/>
    <property type="project" value="UniProtKB-KW"/>
</dbReference>
<evidence type="ECO:0000256" key="4">
    <source>
        <dbReference type="RuleBase" id="RU003495"/>
    </source>
</evidence>
<comment type="similarity">
    <text evidence="3 4">Belongs to the RlpA family.</text>
</comment>
<sequence precursor="true">MNGLKRSALAGMVAAALVSVTGISVANAQCGKASWYGPGFHGRSTASGERFNQSNLTAAHKYLPFGTKLRVTNARNGKSVVVRINDRGPYVRGRLLDLSKGAATQIGMVRSGSASVCIAKV</sequence>
<comment type="function">
    <text evidence="3">Lytic transglycosylase with a strong preference for naked glycan strands that lack stem peptides.</text>
</comment>
<dbReference type="InterPro" id="IPR012997">
    <property type="entry name" value="RplA"/>
</dbReference>
<comment type="caution">
    <text evidence="6">The sequence shown here is derived from an EMBL/GenBank/DDBJ whole genome shotgun (WGS) entry which is preliminary data.</text>
</comment>
<dbReference type="Proteomes" id="UP000262379">
    <property type="component" value="Unassembled WGS sequence"/>
</dbReference>
<keyword evidence="3" id="KW-0732">Signal</keyword>
<protein>
    <recommendedName>
        <fullName evidence="3">Endolytic peptidoglycan transglycosylase RlpA</fullName>
        <ecNumber evidence="3">4.2.2.-</ecNumber>
    </recommendedName>
</protein>
<feature type="chain" id="PRO_5017093282" description="Endolytic peptidoglycan transglycosylase RlpA" evidence="3">
    <location>
        <begin position="29"/>
        <end position="121"/>
    </location>
</feature>
<dbReference type="InterPro" id="IPR009009">
    <property type="entry name" value="RlpA-like_DPBB"/>
</dbReference>
<keyword evidence="7" id="KW-1185">Reference proteome</keyword>
<dbReference type="PANTHER" id="PTHR34183">
    <property type="entry name" value="ENDOLYTIC PEPTIDOGLYCAN TRANSGLYCOSYLASE RLPA"/>
    <property type="match status" value="1"/>
</dbReference>
<evidence type="ECO:0000256" key="2">
    <source>
        <dbReference type="ARBA" id="ARBA00023316"/>
    </source>
</evidence>
<dbReference type="NCBIfam" id="TIGR00413">
    <property type="entry name" value="rlpA"/>
    <property type="match status" value="1"/>
</dbReference>
<keyword evidence="1 3" id="KW-0456">Lyase</keyword>
<dbReference type="Pfam" id="PF03330">
    <property type="entry name" value="DPBB_1"/>
    <property type="match status" value="1"/>
</dbReference>
<name>A0A371XJV6_9HYPH</name>
<dbReference type="HAMAP" id="MF_02071">
    <property type="entry name" value="RlpA"/>
    <property type="match status" value="1"/>
</dbReference>
<dbReference type="EMBL" id="QURN01000001">
    <property type="protein sequence ID" value="RFC69517.1"/>
    <property type="molecule type" value="Genomic_DNA"/>
</dbReference>
<evidence type="ECO:0000256" key="1">
    <source>
        <dbReference type="ARBA" id="ARBA00023239"/>
    </source>
</evidence>
<evidence type="ECO:0000313" key="6">
    <source>
        <dbReference type="EMBL" id="RFC69517.1"/>
    </source>
</evidence>
<dbReference type="RefSeq" id="WP_116622138.1">
    <property type="nucleotide sequence ID" value="NZ_QURN01000001.1"/>
</dbReference>
<evidence type="ECO:0000313" key="7">
    <source>
        <dbReference type="Proteomes" id="UP000262379"/>
    </source>
</evidence>
<dbReference type="PANTHER" id="PTHR34183:SF8">
    <property type="entry name" value="ENDOLYTIC PEPTIDOGLYCAN TRANSGLYCOSYLASE RLPA-RELATED"/>
    <property type="match status" value="1"/>
</dbReference>
<dbReference type="Gene3D" id="2.40.40.10">
    <property type="entry name" value="RlpA-like domain"/>
    <property type="match status" value="1"/>
</dbReference>
<feature type="domain" description="RlpA-like protein double-psi beta-barrel" evidence="5">
    <location>
        <begin position="29"/>
        <end position="117"/>
    </location>
</feature>
<dbReference type="AlphaFoldDB" id="A0A371XJV6"/>
<gene>
    <name evidence="3" type="primary">rlpA</name>
    <name evidence="6" type="ORF">DY251_01970</name>
</gene>
<dbReference type="GO" id="GO:0000270">
    <property type="term" value="P:peptidoglycan metabolic process"/>
    <property type="evidence" value="ECO:0007669"/>
    <property type="project" value="UniProtKB-UniRule"/>
</dbReference>
<accession>A0A371XJV6</accession>
<proteinExistence type="inferred from homology"/>
<reference evidence="7" key="1">
    <citation type="submission" date="2018-08" db="EMBL/GenBank/DDBJ databases">
        <authorList>
            <person name="Im W.T."/>
        </authorList>
    </citation>
    <scope>NUCLEOTIDE SEQUENCE [LARGE SCALE GENOMIC DNA]</scope>
    <source>
        <strain evidence="7">LA-28</strain>
    </source>
</reference>
<dbReference type="CDD" id="cd22268">
    <property type="entry name" value="DPBB_RlpA-like"/>
    <property type="match status" value="1"/>
</dbReference>
<feature type="signal peptide" evidence="3">
    <location>
        <begin position="1"/>
        <end position="28"/>
    </location>
</feature>
<dbReference type="EC" id="4.2.2.-" evidence="3"/>